<proteinExistence type="predicted"/>
<dbReference type="GO" id="GO:0009116">
    <property type="term" value="P:nucleoside metabolic process"/>
    <property type="evidence" value="ECO:0007669"/>
    <property type="project" value="InterPro"/>
</dbReference>
<dbReference type="EMBL" id="BARS01037069">
    <property type="protein sequence ID" value="GAG22096.1"/>
    <property type="molecule type" value="Genomic_DNA"/>
</dbReference>
<feature type="non-terminal residue" evidence="3">
    <location>
        <position position="1"/>
    </location>
</feature>
<organism evidence="3">
    <name type="scientific">marine sediment metagenome</name>
    <dbReference type="NCBI Taxonomy" id="412755"/>
    <lineage>
        <taxon>unclassified sequences</taxon>
        <taxon>metagenomes</taxon>
        <taxon>ecological metagenomes</taxon>
    </lineage>
</organism>
<dbReference type="Pfam" id="PF02347">
    <property type="entry name" value="GDC-P"/>
    <property type="match status" value="1"/>
</dbReference>
<protein>
    <recommendedName>
        <fullName evidence="2">Glycine cleavage system P-protein N-terminal domain-containing protein</fullName>
    </recommendedName>
</protein>
<evidence type="ECO:0000313" key="3">
    <source>
        <dbReference type="EMBL" id="GAG22096.1"/>
    </source>
</evidence>
<dbReference type="InterPro" id="IPR015421">
    <property type="entry name" value="PyrdxlP-dep_Trfase_major"/>
</dbReference>
<dbReference type="Gene3D" id="3.90.1150.10">
    <property type="entry name" value="Aspartate Aminotransferase, domain 1"/>
    <property type="match status" value="1"/>
</dbReference>
<dbReference type="Gene3D" id="3.40.640.10">
    <property type="entry name" value="Type I PLP-dependent aspartate aminotransferase-like (Major domain)"/>
    <property type="match status" value="1"/>
</dbReference>
<dbReference type="InterPro" id="IPR015424">
    <property type="entry name" value="PyrdxlP-dep_Trfase"/>
</dbReference>
<evidence type="ECO:0000259" key="2">
    <source>
        <dbReference type="Pfam" id="PF02347"/>
    </source>
</evidence>
<dbReference type="InterPro" id="IPR023010">
    <property type="entry name" value="GcvPA"/>
</dbReference>
<dbReference type="PANTHER" id="PTHR42806">
    <property type="entry name" value="GLYCINE CLEAVAGE SYSTEM P-PROTEIN"/>
    <property type="match status" value="1"/>
</dbReference>
<reference evidence="3" key="1">
    <citation type="journal article" date="2014" name="Front. Microbiol.">
        <title>High frequency of phylogenetically diverse reductive dehalogenase-homologous genes in deep subseafloor sedimentary metagenomes.</title>
        <authorList>
            <person name="Kawai M."/>
            <person name="Futagami T."/>
            <person name="Toyoda A."/>
            <person name="Takaki Y."/>
            <person name="Nishi S."/>
            <person name="Hori S."/>
            <person name="Arai W."/>
            <person name="Tsubouchi T."/>
            <person name="Morono Y."/>
            <person name="Uchiyama I."/>
            <person name="Ito T."/>
            <person name="Fujiyama A."/>
            <person name="Inagaki F."/>
            <person name="Takami H."/>
        </authorList>
    </citation>
    <scope>NUCLEOTIDE SEQUENCE</scope>
    <source>
        <strain evidence="3">Expedition CK06-06</strain>
    </source>
</reference>
<name>X0XAX4_9ZZZZ</name>
<dbReference type="PANTHER" id="PTHR42806:SF1">
    <property type="entry name" value="GLYCINE DEHYDROGENASE (DECARBOXYLATING)"/>
    <property type="match status" value="1"/>
</dbReference>
<dbReference type="InterPro" id="IPR015422">
    <property type="entry name" value="PyrdxlP-dep_Trfase_small"/>
</dbReference>
<feature type="domain" description="Glycine cleavage system P-protein N-terminal" evidence="2">
    <location>
        <begin position="4"/>
        <end position="219"/>
    </location>
</feature>
<comment type="caution">
    <text evidence="3">The sequence shown here is derived from an EMBL/GenBank/DDBJ whole genome shotgun (WGS) entry which is preliminary data.</text>
</comment>
<dbReference type="InterPro" id="IPR049315">
    <property type="entry name" value="GDC-P_N"/>
</dbReference>
<dbReference type="GO" id="GO:0004375">
    <property type="term" value="F:glycine dehydrogenase (decarboxylating) activity"/>
    <property type="evidence" value="ECO:0007669"/>
    <property type="project" value="InterPro"/>
</dbReference>
<gene>
    <name evidence="3" type="ORF">S01H1_56880</name>
</gene>
<accession>X0XAX4</accession>
<evidence type="ECO:0000256" key="1">
    <source>
        <dbReference type="ARBA" id="ARBA00023002"/>
    </source>
</evidence>
<keyword evidence="1" id="KW-0560">Oxidoreductase</keyword>
<dbReference type="SUPFAM" id="SSF53383">
    <property type="entry name" value="PLP-dependent transferases"/>
    <property type="match status" value="1"/>
</dbReference>
<dbReference type="AlphaFoldDB" id="X0XAX4"/>
<sequence length="229" mass="25675">ARMAHKHASLYISLVVEALSLALIKPADFDADIVAGEAQSFGNHMNFGGPHLGFINCYSKHKSKLPGRVVTKTEDADGKIAYMLWGAAREQHISRNRATSNICSNHALNALAASIYLSWYGNKGLEELAGLYNMQMAHYAYEKIRKIHGYAATFTRNKFFNEFVVNCPHDVSALNKKLLEHSIVGGLDLGRFYPEYKNKILFCITEKTNQNDIDELADMLTYLNEKGLK</sequence>